<feature type="transmembrane region" description="Helical" evidence="1">
    <location>
        <begin position="49"/>
        <end position="74"/>
    </location>
</feature>
<dbReference type="RefSeq" id="WP_246195706.1">
    <property type="nucleotide sequence ID" value="NZ_QPJC01000005.1"/>
</dbReference>
<accession>A0A368VQG1</accession>
<keyword evidence="1" id="KW-0812">Transmembrane</keyword>
<evidence type="ECO:0000313" key="2">
    <source>
        <dbReference type="EMBL" id="RCW44089.1"/>
    </source>
</evidence>
<dbReference type="AlphaFoldDB" id="A0A368VQG1"/>
<name>A0A368VQG1_9ACTN</name>
<feature type="transmembrane region" description="Helical" evidence="1">
    <location>
        <begin position="95"/>
        <end position="115"/>
    </location>
</feature>
<comment type="caution">
    <text evidence="2">The sequence shown here is derived from an EMBL/GenBank/DDBJ whole genome shotgun (WGS) entry which is preliminary data.</text>
</comment>
<keyword evidence="3" id="KW-1185">Reference proteome</keyword>
<reference evidence="2 3" key="1">
    <citation type="submission" date="2018-07" db="EMBL/GenBank/DDBJ databases">
        <title>Genomic Encyclopedia of Type Strains, Phase III (KMG-III): the genomes of soil and plant-associated and newly described type strains.</title>
        <authorList>
            <person name="Whitman W."/>
        </authorList>
    </citation>
    <scope>NUCLEOTIDE SEQUENCE [LARGE SCALE GENOMIC DNA]</scope>
    <source>
        <strain evidence="2 3">CECT 8575</strain>
    </source>
</reference>
<keyword evidence="1" id="KW-1133">Transmembrane helix</keyword>
<gene>
    <name evidence="2" type="ORF">DFQ14_105234</name>
</gene>
<feature type="transmembrane region" description="Helical" evidence="1">
    <location>
        <begin position="135"/>
        <end position="156"/>
    </location>
</feature>
<evidence type="ECO:0000256" key="1">
    <source>
        <dbReference type="SAM" id="Phobius"/>
    </source>
</evidence>
<dbReference type="Proteomes" id="UP000253495">
    <property type="component" value="Unassembled WGS sequence"/>
</dbReference>
<keyword evidence="1" id="KW-0472">Membrane</keyword>
<organism evidence="2 3">
    <name type="scientific">Halopolyspora algeriensis</name>
    <dbReference type="NCBI Taxonomy" id="1500506"/>
    <lineage>
        <taxon>Bacteria</taxon>
        <taxon>Bacillati</taxon>
        <taxon>Actinomycetota</taxon>
        <taxon>Actinomycetes</taxon>
        <taxon>Actinomycetes incertae sedis</taxon>
        <taxon>Halopolyspora</taxon>
    </lineage>
</organism>
<protein>
    <submittedName>
        <fullName evidence="2">Uncharacterized protein</fullName>
    </submittedName>
</protein>
<proteinExistence type="predicted"/>
<dbReference type="EMBL" id="QPJC01000005">
    <property type="protein sequence ID" value="RCW44089.1"/>
    <property type="molecule type" value="Genomic_DNA"/>
</dbReference>
<evidence type="ECO:0000313" key="3">
    <source>
        <dbReference type="Proteomes" id="UP000253495"/>
    </source>
</evidence>
<sequence length="185" mass="20171">MGEMRRAVARRSRFYGANPAHPLVQLGCFALAAYSVSHLAENPNLSRMILWFAVAVIGHDLVMFPGYALADRILTASSGALSRSRFRLPVSPVNYVRLPVLGSGLLFALFFPGIIEQGSVWYRAATGQTQEPFSGRWLFVTAVMFAAAAVAYVLRLGHVLARRSMRTRETSRGRGTGGVAAPDDE</sequence>